<evidence type="ECO:0000313" key="8">
    <source>
        <dbReference type="EMBL" id="ESO93655.1"/>
    </source>
</evidence>
<dbReference type="Pfam" id="PF00149">
    <property type="entry name" value="Metallophos"/>
    <property type="match status" value="1"/>
</dbReference>
<protein>
    <recommendedName>
        <fullName evidence="3">Purple acid phosphatase</fullName>
        <ecNumber evidence="3">3.1.3.2</ecNumber>
    </recommendedName>
</protein>
<dbReference type="InterPro" id="IPR041792">
    <property type="entry name" value="MPP_PAP"/>
</dbReference>
<dbReference type="GeneID" id="20235869"/>
<dbReference type="GO" id="GO:0003993">
    <property type="term" value="F:acid phosphatase activity"/>
    <property type="evidence" value="ECO:0007669"/>
    <property type="project" value="UniProtKB-EC"/>
</dbReference>
<dbReference type="Pfam" id="PF14008">
    <property type="entry name" value="Metallophos_C"/>
    <property type="match status" value="1"/>
</dbReference>
<evidence type="ECO:0000256" key="1">
    <source>
        <dbReference type="ARBA" id="ARBA00022729"/>
    </source>
</evidence>
<feature type="domain" description="Purple acid phosphatase C-terminal" evidence="6">
    <location>
        <begin position="496"/>
        <end position="561"/>
    </location>
</feature>
<organism evidence="8 9">
    <name type="scientific">Lottia gigantea</name>
    <name type="common">Giant owl limpet</name>
    <dbReference type="NCBI Taxonomy" id="225164"/>
    <lineage>
        <taxon>Eukaryota</taxon>
        <taxon>Metazoa</taxon>
        <taxon>Spiralia</taxon>
        <taxon>Lophotrochozoa</taxon>
        <taxon>Mollusca</taxon>
        <taxon>Gastropoda</taxon>
        <taxon>Patellogastropoda</taxon>
        <taxon>Lottioidea</taxon>
        <taxon>Lottiidae</taxon>
        <taxon>Lottia</taxon>
    </lineage>
</organism>
<sequence length="650" mass="74150">MAFDVEPENTFKDVYDLASAGIQSCISQIPEKVYITDNMEKSGGVLVTHTLKISLCDELKSKFVYFLINLPSHSSSEEPVCNTSKSDKNVFDFMMASRKTLMFPEKPTPPVFDKTLTGPQKLFCDVLDWCKTIYDGWFLNIRVMLLICFAILGKLIGINNAGNICQPPEQIHLSFGKSSNEMIVMWATPIHVKSWVTYRESGKQEESNSSSTIAELTHDSDSAFRYIHRALLKDLKEGTLYQYEVTAECPQKKMTSNSYNFTTISSNNSAPVSVIVYGDMGVSQNLSSYVDQLMQEIQLLKHQAVWHIGDFGYDLHSHGGEVGDQFLREIQPVSAIVPYMTAPGNHEIHKDFHQYRTRFSQPNTEWPIPIDNMMYSYDLGPIHWISYSTEVYFTKDQNYVKKQFYWLLNDLVKANKNRHIRPWIIVMGHRPLYCSNTDSDDCTNRWFSGWVRHGLEDLFYAQGVDLILQGHEHSYERTFPMYKDRPVSNNYTHPRAPVHIISGAAGCSEGSDPEAVVTKSWSALIDRTFPRKNSYGRLHAYNNSHLLWEEIAFDSQSIIDSVMIIQEAHGPFDNGVDCDEFGGGSHPSCQCPFVFHFQTCQIAAPIVIILTFAIIIYGTVKCVKRRRLNRTTEKVEYLLNDANDSEEESC</sequence>
<dbReference type="GO" id="GO:0046872">
    <property type="term" value="F:metal ion binding"/>
    <property type="evidence" value="ECO:0007669"/>
    <property type="project" value="InterPro"/>
</dbReference>
<dbReference type="STRING" id="225164.V4AER7"/>
<feature type="domain" description="Purple acid phosphatase N-terminal" evidence="7">
    <location>
        <begin position="168"/>
        <end position="263"/>
    </location>
</feature>
<dbReference type="Proteomes" id="UP000030746">
    <property type="component" value="Unassembled WGS sequence"/>
</dbReference>
<evidence type="ECO:0000259" key="5">
    <source>
        <dbReference type="Pfam" id="PF00149"/>
    </source>
</evidence>
<evidence type="ECO:0000256" key="3">
    <source>
        <dbReference type="RuleBase" id="RU361203"/>
    </source>
</evidence>
<dbReference type="Gene3D" id="2.60.40.380">
    <property type="entry name" value="Purple acid phosphatase-like, N-terminal"/>
    <property type="match status" value="1"/>
</dbReference>
<dbReference type="RefSeq" id="XP_009055290.1">
    <property type="nucleotide sequence ID" value="XM_009057042.1"/>
</dbReference>
<dbReference type="InterPro" id="IPR008963">
    <property type="entry name" value="Purple_acid_Pase-like_N"/>
</dbReference>
<dbReference type="OMA" id="EYMPNMG"/>
<keyword evidence="9" id="KW-1185">Reference proteome</keyword>
<dbReference type="KEGG" id="lgi:LOTGIDRAFT_153105"/>
<dbReference type="SUPFAM" id="SSF56300">
    <property type="entry name" value="Metallo-dependent phosphatases"/>
    <property type="match status" value="1"/>
</dbReference>
<evidence type="ECO:0000256" key="2">
    <source>
        <dbReference type="ARBA" id="ARBA00023180"/>
    </source>
</evidence>
<keyword evidence="4" id="KW-1133">Transmembrane helix</keyword>
<dbReference type="InterPro" id="IPR015914">
    <property type="entry name" value="PAPs_N"/>
</dbReference>
<dbReference type="EMBL" id="KB201890">
    <property type="protein sequence ID" value="ESO93655.1"/>
    <property type="molecule type" value="Genomic_DNA"/>
</dbReference>
<dbReference type="SUPFAM" id="SSF49363">
    <property type="entry name" value="Purple acid phosphatase, N-terminal domain"/>
    <property type="match status" value="1"/>
</dbReference>
<keyword evidence="2" id="KW-0325">Glycoprotein</keyword>
<feature type="transmembrane region" description="Helical" evidence="4">
    <location>
        <begin position="602"/>
        <end position="620"/>
    </location>
</feature>
<dbReference type="OrthoDB" id="45007at2759"/>
<reference evidence="8 9" key="1">
    <citation type="journal article" date="2013" name="Nature">
        <title>Insights into bilaterian evolution from three spiralian genomes.</title>
        <authorList>
            <person name="Simakov O."/>
            <person name="Marletaz F."/>
            <person name="Cho S.J."/>
            <person name="Edsinger-Gonzales E."/>
            <person name="Havlak P."/>
            <person name="Hellsten U."/>
            <person name="Kuo D.H."/>
            <person name="Larsson T."/>
            <person name="Lv J."/>
            <person name="Arendt D."/>
            <person name="Savage R."/>
            <person name="Osoegawa K."/>
            <person name="de Jong P."/>
            <person name="Grimwood J."/>
            <person name="Chapman J.A."/>
            <person name="Shapiro H."/>
            <person name="Aerts A."/>
            <person name="Otillar R.P."/>
            <person name="Terry A.Y."/>
            <person name="Boore J.L."/>
            <person name="Grigoriev I.V."/>
            <person name="Lindberg D.R."/>
            <person name="Seaver E.C."/>
            <person name="Weisblat D.A."/>
            <person name="Putnam N.H."/>
            <person name="Rokhsar D.S."/>
        </authorList>
    </citation>
    <scope>NUCLEOTIDE SEQUENCE [LARGE SCALE GENOMIC DNA]</scope>
</reference>
<dbReference type="InterPro" id="IPR029052">
    <property type="entry name" value="Metallo-depent_PP-like"/>
</dbReference>
<keyword evidence="4" id="KW-0472">Membrane</keyword>
<dbReference type="CDD" id="cd00063">
    <property type="entry name" value="FN3"/>
    <property type="match status" value="1"/>
</dbReference>
<gene>
    <name evidence="8" type="ORF">LOTGIDRAFT_153105</name>
</gene>
<proteinExistence type="inferred from homology"/>
<evidence type="ECO:0000259" key="6">
    <source>
        <dbReference type="Pfam" id="PF14008"/>
    </source>
</evidence>
<dbReference type="Pfam" id="PF16656">
    <property type="entry name" value="Pur_ac_phosph_N"/>
    <property type="match status" value="1"/>
</dbReference>
<name>V4AER7_LOTGI</name>
<accession>V4AER7</accession>
<dbReference type="CTD" id="20235869"/>
<dbReference type="InterPro" id="IPR004843">
    <property type="entry name" value="Calcineurin-like_PHP"/>
</dbReference>
<feature type="domain" description="Calcineurin-like phosphoesterase" evidence="5">
    <location>
        <begin position="274"/>
        <end position="475"/>
    </location>
</feature>
<comment type="similarity">
    <text evidence="3">Belongs to the metallophosphoesterase superfamily. Purple acid phosphatase family.</text>
</comment>
<dbReference type="HOGENOM" id="CLU_421680_0_0_1"/>
<keyword evidence="1" id="KW-0732">Signal</keyword>
<dbReference type="PANTHER" id="PTHR45867">
    <property type="entry name" value="PURPLE ACID PHOSPHATASE"/>
    <property type="match status" value="1"/>
</dbReference>
<dbReference type="InterPro" id="IPR003961">
    <property type="entry name" value="FN3_dom"/>
</dbReference>
<comment type="catalytic activity">
    <reaction evidence="3">
        <text>a phosphate monoester + H2O = an alcohol + phosphate</text>
        <dbReference type="Rhea" id="RHEA:15017"/>
        <dbReference type="ChEBI" id="CHEBI:15377"/>
        <dbReference type="ChEBI" id="CHEBI:30879"/>
        <dbReference type="ChEBI" id="CHEBI:43474"/>
        <dbReference type="ChEBI" id="CHEBI:67140"/>
        <dbReference type="EC" id="3.1.3.2"/>
    </reaction>
</comment>
<keyword evidence="4" id="KW-0812">Transmembrane</keyword>
<evidence type="ECO:0000313" key="9">
    <source>
        <dbReference type="Proteomes" id="UP000030746"/>
    </source>
</evidence>
<evidence type="ECO:0000256" key="4">
    <source>
        <dbReference type="SAM" id="Phobius"/>
    </source>
</evidence>
<dbReference type="AlphaFoldDB" id="V4AER7"/>
<dbReference type="PANTHER" id="PTHR45867:SF10">
    <property type="entry name" value="PURPLE ACID PHOSPHATASE"/>
    <property type="match status" value="1"/>
</dbReference>
<keyword evidence="3" id="KW-0378">Hydrolase</keyword>
<evidence type="ECO:0000259" key="7">
    <source>
        <dbReference type="Pfam" id="PF16656"/>
    </source>
</evidence>
<dbReference type="CDD" id="cd00839">
    <property type="entry name" value="MPP_PAPs"/>
    <property type="match status" value="1"/>
</dbReference>
<dbReference type="EC" id="3.1.3.2" evidence="3"/>
<dbReference type="Gene3D" id="3.60.21.10">
    <property type="match status" value="1"/>
</dbReference>
<dbReference type="InterPro" id="IPR025733">
    <property type="entry name" value="PAPs_C"/>
</dbReference>